<dbReference type="Proteomes" id="UP000245166">
    <property type="component" value="Unassembled WGS sequence"/>
</dbReference>
<accession>A0A2U1ZU95</accession>
<dbReference type="Pfam" id="PF00903">
    <property type="entry name" value="Glyoxalase"/>
    <property type="match status" value="1"/>
</dbReference>
<dbReference type="InterPro" id="IPR029068">
    <property type="entry name" value="Glyas_Bleomycin-R_OHBP_Dase"/>
</dbReference>
<keyword evidence="3" id="KW-1185">Reference proteome</keyword>
<protein>
    <submittedName>
        <fullName evidence="2">Glyoxalase</fullName>
    </submittedName>
</protein>
<evidence type="ECO:0000313" key="2">
    <source>
        <dbReference type="EMBL" id="PWD50555.1"/>
    </source>
</evidence>
<sequence length="129" mass="13613">MAGIRKGWAGFAAPDLDAAEVFYRDVLGITVSRDHDMGMLTLHLDGEVSIYVKPDHEPAVFTVLTLAVADLDAAVDEIVGRGGSFARYDGFEQDERGIARGPVGPVIAWTADPAGNIVGIIEDSEADAG</sequence>
<dbReference type="Gene3D" id="3.10.180.10">
    <property type="entry name" value="2,3-Dihydroxybiphenyl 1,2-Dioxygenase, domain 1"/>
    <property type="match status" value="1"/>
</dbReference>
<dbReference type="OrthoDB" id="9804907at2"/>
<dbReference type="PROSITE" id="PS51819">
    <property type="entry name" value="VOC"/>
    <property type="match status" value="1"/>
</dbReference>
<comment type="caution">
    <text evidence="2">The sequence shown here is derived from an EMBL/GenBank/DDBJ whole genome shotgun (WGS) entry which is preliminary data.</text>
</comment>
<feature type="domain" description="VOC" evidence="1">
    <location>
        <begin position="5"/>
        <end position="123"/>
    </location>
</feature>
<evidence type="ECO:0000259" key="1">
    <source>
        <dbReference type="PROSITE" id="PS51819"/>
    </source>
</evidence>
<evidence type="ECO:0000313" key="3">
    <source>
        <dbReference type="Proteomes" id="UP000245166"/>
    </source>
</evidence>
<gene>
    <name evidence="2" type="ORF">C8046_07710</name>
</gene>
<dbReference type="SUPFAM" id="SSF54593">
    <property type="entry name" value="Glyoxalase/Bleomycin resistance protein/Dihydroxybiphenyl dioxygenase"/>
    <property type="match status" value="1"/>
</dbReference>
<dbReference type="RefSeq" id="WP_109228936.1">
    <property type="nucleotide sequence ID" value="NZ_PYHR01000002.1"/>
</dbReference>
<dbReference type="EMBL" id="PYHR01000002">
    <property type="protein sequence ID" value="PWD50555.1"/>
    <property type="molecule type" value="Genomic_DNA"/>
</dbReference>
<proteinExistence type="predicted"/>
<dbReference type="InterPro" id="IPR037523">
    <property type="entry name" value="VOC_core"/>
</dbReference>
<dbReference type="InterPro" id="IPR004360">
    <property type="entry name" value="Glyas_Fos-R_dOase_dom"/>
</dbReference>
<dbReference type="AlphaFoldDB" id="A0A2U1ZU95"/>
<reference evidence="2 3" key="1">
    <citation type="submission" date="2018-03" db="EMBL/GenBank/DDBJ databases">
        <title>Genome assembly of novel Miniimonas species PCH200.</title>
        <authorList>
            <person name="Thakur V."/>
            <person name="Kumar V."/>
            <person name="Singh D."/>
        </authorList>
    </citation>
    <scope>NUCLEOTIDE SEQUENCE [LARGE SCALE GENOMIC DNA]</scope>
    <source>
        <strain evidence="2 3">PCH200</strain>
    </source>
</reference>
<name>A0A2U1ZU95_9MICO</name>
<organism evidence="2 3">
    <name type="scientific">Serinibacter arcticus</name>
    <dbReference type="NCBI Taxonomy" id="1655435"/>
    <lineage>
        <taxon>Bacteria</taxon>
        <taxon>Bacillati</taxon>
        <taxon>Actinomycetota</taxon>
        <taxon>Actinomycetes</taxon>
        <taxon>Micrococcales</taxon>
        <taxon>Beutenbergiaceae</taxon>
        <taxon>Serinibacter</taxon>
    </lineage>
</organism>